<reference evidence="1" key="1">
    <citation type="submission" date="2021-01" db="EMBL/GenBank/DDBJ databases">
        <title>Complete genome sequence of Clostridiales bacterium R-7.</title>
        <authorList>
            <person name="Mahoney-Kurpe S.C."/>
            <person name="Palevich N."/>
            <person name="Koike S."/>
            <person name="Moon C.D."/>
            <person name="Attwood G.T."/>
        </authorList>
    </citation>
    <scope>NUCLEOTIDE SEQUENCE</scope>
    <source>
        <strain evidence="1">R-7</strain>
    </source>
</reference>
<evidence type="ECO:0000313" key="1">
    <source>
        <dbReference type="EMBL" id="QUC67313.1"/>
    </source>
</evidence>
<keyword evidence="2" id="KW-1185">Reference proteome</keyword>
<organism evidence="1 2">
    <name type="scientific">Aristaeella hokkaidonensis</name>
    <dbReference type="NCBI Taxonomy" id="3046382"/>
    <lineage>
        <taxon>Bacteria</taxon>
        <taxon>Bacillati</taxon>
        <taxon>Bacillota</taxon>
        <taxon>Clostridia</taxon>
        <taxon>Eubacteriales</taxon>
        <taxon>Aristaeellaceae</taxon>
        <taxon>Aristaeella</taxon>
    </lineage>
</organism>
<protein>
    <submittedName>
        <fullName evidence="1">Uncharacterized protein</fullName>
    </submittedName>
</protein>
<name>A0AC61NLH1_9FIRM</name>
<dbReference type="Proteomes" id="UP000682782">
    <property type="component" value="Chromosome"/>
</dbReference>
<gene>
    <name evidence="1" type="ORF">JYE49_00960</name>
</gene>
<sequence>MRRSAFISFLSLLLVFACVSPGQAETRKLNLIFIGGDSDTEESKNNLFRTILLNNEAFQEDAQSFFIRSAGRDYSNDAAIQRTEAAVGYLSDHCMNVVGGYSHGGQSIFFIEMDKISEIYLIDACVSIRGICSDPEMNGIVWANWIVSTVRQGVNVHLLVSVGMRDEPSGSRFALNNLKKLAAKDSSLIPLNDGWYCAVDENGKELGRIETALLACNHNSIISLVEDQVARYIYEKWQEPVN</sequence>
<proteinExistence type="predicted"/>
<evidence type="ECO:0000313" key="2">
    <source>
        <dbReference type="Proteomes" id="UP000682782"/>
    </source>
</evidence>
<dbReference type="EMBL" id="CP068393">
    <property type="protein sequence ID" value="QUC67313.1"/>
    <property type="molecule type" value="Genomic_DNA"/>
</dbReference>
<accession>A0AC61NLH1</accession>